<dbReference type="SUPFAM" id="SSF53448">
    <property type="entry name" value="Nucleotide-diphospho-sugar transferases"/>
    <property type="match status" value="1"/>
</dbReference>
<keyword evidence="11 17" id="KW-0511">Multifunctional enzyme</keyword>
<feature type="binding site" evidence="17">
    <location>
        <position position="235"/>
    </location>
    <ligand>
        <name>Mg(2+)</name>
        <dbReference type="ChEBI" id="CHEBI:18420"/>
    </ligand>
</feature>
<feature type="binding site" evidence="17">
    <location>
        <begin position="85"/>
        <end position="86"/>
    </location>
    <ligand>
        <name>UDP-N-acetyl-alpha-D-glucosamine</name>
        <dbReference type="ChEBI" id="CHEBI:57705"/>
    </ligand>
</feature>
<feature type="binding site" evidence="17">
    <location>
        <position position="340"/>
    </location>
    <ligand>
        <name>UDP-N-acetyl-alpha-D-glucosamine</name>
        <dbReference type="ChEBI" id="CHEBI:57705"/>
    </ligand>
</feature>
<comment type="function">
    <text evidence="16 17">Catalyzes the last two sequential reactions in the de novo biosynthetic pathway for UDP-N-acetylglucosamine (UDP-GlcNAc). The C-terminal domain catalyzes the transfer of acetyl group from acetyl coenzyme A to glucosamine-1-phosphate (GlcN-1-P) to produce N-acetylglucosamine-1-phosphate (GlcNAc-1-P), which is converted into UDP-GlcNAc by the transfer of uridine 5-monophosphate (from uridine 5-triphosphate), a reaction catalyzed by the N-terminal domain.</text>
</comment>
<dbReference type="InterPro" id="IPR029044">
    <property type="entry name" value="Nucleotide-diphossugar_trans"/>
</dbReference>
<comment type="pathway">
    <text evidence="17">Bacterial outer membrane biogenesis; LPS lipid A biosynthesis.</text>
</comment>
<dbReference type="PROSITE" id="PS00101">
    <property type="entry name" value="HEXAPEP_TRANSFERASES"/>
    <property type="match status" value="1"/>
</dbReference>
<comment type="pathway">
    <text evidence="17">Nucleotide-sugar biosynthesis; UDP-N-acetyl-alpha-D-glucosamine biosynthesis; UDP-N-acetyl-alpha-D-glucosamine from N-acetyl-alpha-D-glucosamine 1-phosphate: step 1/1.</text>
</comment>
<keyword evidence="13 17" id="KW-0961">Cell wall biogenesis/degradation</keyword>
<reference evidence="20 21" key="1">
    <citation type="submission" date="2024-10" db="EMBL/GenBank/DDBJ databases">
        <title>The Natural Products Discovery Center: Release of the First 8490 Sequenced Strains for Exploring Actinobacteria Biosynthetic Diversity.</title>
        <authorList>
            <person name="Kalkreuter E."/>
            <person name="Kautsar S.A."/>
            <person name="Yang D."/>
            <person name="Bader C.D."/>
            <person name="Teijaro C.N."/>
            <person name="Fluegel L."/>
            <person name="Davis C.M."/>
            <person name="Simpson J.R."/>
            <person name="Lauterbach L."/>
            <person name="Steele A.D."/>
            <person name="Gui C."/>
            <person name="Meng S."/>
            <person name="Li G."/>
            <person name="Viehrig K."/>
            <person name="Ye F."/>
            <person name="Su P."/>
            <person name="Kiefer A.F."/>
            <person name="Nichols A."/>
            <person name="Cepeda A.J."/>
            <person name="Yan W."/>
            <person name="Fan B."/>
            <person name="Jiang Y."/>
            <person name="Adhikari A."/>
            <person name="Zheng C.-J."/>
            <person name="Schuster L."/>
            <person name="Cowan T.M."/>
            <person name="Smanski M.J."/>
            <person name="Chevrette M.G."/>
            <person name="De Carvalho L.P.S."/>
            <person name="Shen B."/>
        </authorList>
    </citation>
    <scope>NUCLEOTIDE SEQUENCE [LARGE SCALE GENOMIC DNA]</scope>
    <source>
        <strain evidence="20 21">NPDC000140</strain>
    </source>
</reference>
<dbReference type="RefSeq" id="WP_156057333.1">
    <property type="nucleotide sequence ID" value="NZ_JBEXXF010000035.1"/>
</dbReference>
<feature type="binding site" evidence="17">
    <location>
        <position position="27"/>
    </location>
    <ligand>
        <name>UDP-N-acetyl-alpha-D-glucosamine</name>
        <dbReference type="ChEBI" id="CHEBI:57705"/>
    </ligand>
</feature>
<dbReference type="PANTHER" id="PTHR43584">
    <property type="entry name" value="NUCLEOTIDYL TRANSFERASE"/>
    <property type="match status" value="1"/>
</dbReference>
<keyword evidence="10 17" id="KW-0573">Peptidoglycan synthesis</keyword>
<evidence type="ECO:0000256" key="16">
    <source>
        <dbReference type="ARBA" id="ARBA00049628"/>
    </source>
</evidence>
<feature type="binding site" evidence="17">
    <location>
        <position position="110"/>
    </location>
    <ligand>
        <name>Mg(2+)</name>
        <dbReference type="ChEBI" id="CHEBI:18420"/>
    </ligand>
</feature>
<dbReference type="Gene3D" id="2.160.10.10">
    <property type="entry name" value="Hexapeptide repeat proteins"/>
    <property type="match status" value="1"/>
</dbReference>
<keyword evidence="8 17" id="KW-0460">Magnesium</keyword>
<feature type="binding site" evidence="17">
    <location>
        <position position="373"/>
    </location>
    <ligand>
        <name>UDP-N-acetyl-alpha-D-glucosamine</name>
        <dbReference type="ChEBI" id="CHEBI:57705"/>
    </ligand>
</feature>
<keyword evidence="6 17" id="KW-0479">Metal-binding</keyword>
<evidence type="ECO:0000256" key="4">
    <source>
        <dbReference type="ARBA" id="ARBA00022679"/>
    </source>
</evidence>
<organism evidence="20 21">
    <name type="scientific">Micromonospora parva</name>
    <dbReference type="NCBI Taxonomy" id="1464048"/>
    <lineage>
        <taxon>Bacteria</taxon>
        <taxon>Bacillati</taxon>
        <taxon>Actinomycetota</taxon>
        <taxon>Actinomycetes</taxon>
        <taxon>Micromonosporales</taxon>
        <taxon>Micromonosporaceae</taxon>
        <taxon>Micromonospora</taxon>
    </lineage>
</organism>
<evidence type="ECO:0000256" key="6">
    <source>
        <dbReference type="ARBA" id="ARBA00022723"/>
    </source>
</evidence>
<evidence type="ECO:0000256" key="18">
    <source>
        <dbReference type="SAM" id="MobiDB-lite"/>
    </source>
</evidence>
<dbReference type="Pfam" id="PF12804">
    <property type="entry name" value="NTP_transf_3"/>
    <property type="match status" value="1"/>
</dbReference>
<feature type="binding site" evidence="17">
    <location>
        <position position="358"/>
    </location>
    <ligand>
        <name>UDP-N-acetyl-alpha-D-glucosamine</name>
        <dbReference type="ChEBI" id="CHEBI:57705"/>
    </ligand>
</feature>
<keyword evidence="21" id="KW-1185">Reference proteome</keyword>
<keyword evidence="5 17" id="KW-0548">Nucleotidyltransferase</keyword>
<keyword evidence="9 17" id="KW-0133">Cell shape</keyword>
<evidence type="ECO:0000256" key="1">
    <source>
        <dbReference type="ARBA" id="ARBA00007707"/>
    </source>
</evidence>
<evidence type="ECO:0000256" key="11">
    <source>
        <dbReference type="ARBA" id="ARBA00023268"/>
    </source>
</evidence>
<dbReference type="InterPro" id="IPR011004">
    <property type="entry name" value="Trimer_LpxA-like_sf"/>
</dbReference>
<proteinExistence type="inferred from homology"/>
<evidence type="ECO:0000256" key="17">
    <source>
        <dbReference type="HAMAP-Rule" id="MF_01631"/>
    </source>
</evidence>
<feature type="region of interest" description="Pyrophosphorylase" evidence="17">
    <location>
        <begin position="1"/>
        <end position="237"/>
    </location>
</feature>
<evidence type="ECO:0000256" key="12">
    <source>
        <dbReference type="ARBA" id="ARBA00023315"/>
    </source>
</evidence>
<feature type="binding site" evidence="17">
    <location>
        <position position="177"/>
    </location>
    <ligand>
        <name>UDP-N-acetyl-alpha-D-glucosamine</name>
        <dbReference type="ChEBI" id="CHEBI:57705"/>
    </ligand>
</feature>
<feature type="binding site" evidence="17">
    <location>
        <position position="384"/>
    </location>
    <ligand>
        <name>UDP-N-acetyl-alpha-D-glucosamine</name>
        <dbReference type="ChEBI" id="CHEBI:57705"/>
    </ligand>
</feature>
<comment type="caution">
    <text evidence="20">The sequence shown here is derived from an EMBL/GenBank/DDBJ whole genome shotgun (WGS) entry which is preliminary data.</text>
</comment>
<sequence length="512" mass="52558">MVPQPHLRTVVVLAAGEGKRMKSTLPKVLHPLLGRTLLGHVLSAAAPLGADRTVVVVGHGADQVRAHLSEVAPDATPVLQAEQLGTGHAVRIALDAVPEGAGTVVVINGDVPLLRPETVGALVTAHEEAAAAATVLAAEVPDPTGLGRIVRDADGRLEQIVEERDADATQRAIREINAGIYAFDAVRLREALGKLSTDNDQGEEYLTDVFGLLRSAGEPVAVHVAVDHVETLGCNDRVELASLRRLLRDRINEAWMRTGVSLLDPVTTWIDVTVALDRDAVVDQNTQLRGSTVVGASAVIGPDVTLIDTVVGPGASVIRSHADGAEVGAGATVGPYAYLRPAARLAEKSKVGTFVEVKNTEIGPGAKVPHLSYVGDATIGAKANIGAATIFVNYDGVNKNRTIVGEGAFVGCDTSLIAPVEVGAGAYVAAGSAIAQDVPPGALGVTRAPQRNIEGWVQRKRPGTVSAAAAERAQRAAEGASGVAGAASDSEAMHGGAKRVGGTSGPGDTATE</sequence>
<comment type="subunit">
    <text evidence="17">Homotrimer.</text>
</comment>
<feature type="region of interest" description="Disordered" evidence="18">
    <location>
        <begin position="460"/>
        <end position="512"/>
    </location>
</feature>
<feature type="binding site" evidence="17">
    <location>
        <position position="447"/>
    </location>
    <ligand>
        <name>acetyl-CoA</name>
        <dbReference type="ChEBI" id="CHEBI:57288"/>
    </ligand>
</feature>
<dbReference type="PANTHER" id="PTHR43584:SF3">
    <property type="entry name" value="BIFUNCTIONAL PROTEIN GLMU"/>
    <property type="match status" value="1"/>
</dbReference>
<keyword evidence="12 17" id="KW-0012">Acyltransferase</keyword>
<dbReference type="EC" id="2.7.7.23" evidence="17"/>
<protein>
    <recommendedName>
        <fullName evidence="17">Bifunctional protein GlmU</fullName>
    </recommendedName>
    <domain>
        <recommendedName>
            <fullName evidence="17">UDP-N-acetylglucosamine pyrophosphorylase</fullName>
            <ecNumber evidence="17">2.7.7.23</ecNumber>
        </recommendedName>
        <alternativeName>
            <fullName evidence="17">N-acetylglucosamine-1-phosphate uridyltransferase</fullName>
        </alternativeName>
    </domain>
    <domain>
        <recommendedName>
            <fullName evidence="17">Glucosamine-1-phosphate N-acetyltransferase</fullName>
            <ecNumber evidence="17">2.3.1.157</ecNumber>
        </recommendedName>
    </domain>
</protein>
<feature type="binding site" evidence="17">
    <location>
        <position position="80"/>
    </location>
    <ligand>
        <name>UDP-N-acetyl-alpha-D-glucosamine</name>
        <dbReference type="ChEBI" id="CHEBI:57705"/>
    </ligand>
</feature>
<feature type="domain" description="MobA-like NTP transferase" evidence="19">
    <location>
        <begin position="10"/>
        <end position="160"/>
    </location>
</feature>
<dbReference type="InterPro" id="IPR050065">
    <property type="entry name" value="GlmU-like"/>
</dbReference>
<dbReference type="InterPro" id="IPR025877">
    <property type="entry name" value="MobA-like_NTP_Trfase"/>
</dbReference>
<dbReference type="SUPFAM" id="SSF51161">
    <property type="entry name" value="Trimeric LpxA-like enzymes"/>
    <property type="match status" value="1"/>
</dbReference>
<comment type="catalytic activity">
    <reaction evidence="14 17">
        <text>alpha-D-glucosamine 1-phosphate + acetyl-CoA = N-acetyl-alpha-D-glucosamine 1-phosphate + CoA + H(+)</text>
        <dbReference type="Rhea" id="RHEA:13725"/>
        <dbReference type="ChEBI" id="CHEBI:15378"/>
        <dbReference type="ChEBI" id="CHEBI:57287"/>
        <dbReference type="ChEBI" id="CHEBI:57288"/>
        <dbReference type="ChEBI" id="CHEBI:57776"/>
        <dbReference type="ChEBI" id="CHEBI:58516"/>
        <dbReference type="EC" id="2.3.1.157"/>
    </reaction>
</comment>
<comment type="pathway">
    <text evidence="17">Nucleotide-sugar biosynthesis; UDP-N-acetyl-alpha-D-glucosamine biosynthesis; N-acetyl-alpha-D-glucosamine 1-phosphate from alpha-D-glucosamine 6-phosphate (route II): step 2/2.</text>
</comment>
<dbReference type="GeneID" id="95370431"/>
<feature type="binding site" evidence="17">
    <location>
        <position position="430"/>
    </location>
    <ligand>
        <name>acetyl-CoA</name>
        <dbReference type="ChEBI" id="CHEBI:57288"/>
    </ligand>
</feature>
<feature type="compositionally biased region" description="Low complexity" evidence="18">
    <location>
        <begin position="466"/>
        <end position="490"/>
    </location>
</feature>
<dbReference type="NCBIfam" id="TIGR01173">
    <property type="entry name" value="glmU"/>
    <property type="match status" value="1"/>
</dbReference>
<gene>
    <name evidence="17 20" type="primary">glmU</name>
    <name evidence="20" type="ORF">ACFY3B_01250</name>
</gene>
<feature type="active site" description="Proton acceptor" evidence="17">
    <location>
        <position position="370"/>
    </location>
</feature>
<comment type="catalytic activity">
    <reaction evidence="15 17">
        <text>N-acetyl-alpha-D-glucosamine 1-phosphate + UTP + H(+) = UDP-N-acetyl-alpha-D-glucosamine + diphosphate</text>
        <dbReference type="Rhea" id="RHEA:13509"/>
        <dbReference type="ChEBI" id="CHEBI:15378"/>
        <dbReference type="ChEBI" id="CHEBI:33019"/>
        <dbReference type="ChEBI" id="CHEBI:46398"/>
        <dbReference type="ChEBI" id="CHEBI:57705"/>
        <dbReference type="ChEBI" id="CHEBI:57776"/>
        <dbReference type="EC" id="2.7.7.23"/>
    </reaction>
</comment>
<keyword evidence="4 17" id="KW-0808">Transferase</keyword>
<comment type="subcellular location">
    <subcellularLocation>
        <location evidence="17">Cytoplasm</location>
    </subcellularLocation>
</comment>
<feature type="binding site" evidence="17">
    <location>
        <position position="387"/>
    </location>
    <ligand>
        <name>acetyl-CoA</name>
        <dbReference type="ChEBI" id="CHEBI:57288"/>
    </ligand>
</feature>
<dbReference type="Gene3D" id="3.90.550.10">
    <property type="entry name" value="Spore Coat Polysaccharide Biosynthesis Protein SpsA, Chain A"/>
    <property type="match status" value="1"/>
</dbReference>
<feature type="binding site" evidence="17">
    <location>
        <position position="147"/>
    </location>
    <ligand>
        <name>UDP-N-acetyl-alpha-D-glucosamine</name>
        <dbReference type="ChEBI" id="CHEBI:57705"/>
    </ligand>
</feature>
<accession>A0ABW6VKQ6</accession>
<feature type="binding site" evidence="17">
    <location>
        <position position="162"/>
    </location>
    <ligand>
        <name>UDP-N-acetyl-alpha-D-glucosamine</name>
        <dbReference type="ChEBI" id="CHEBI:57705"/>
    </ligand>
</feature>
<feature type="binding site" evidence="17">
    <location>
        <begin position="13"/>
        <end position="16"/>
    </location>
    <ligand>
        <name>UDP-N-acetyl-alpha-D-glucosamine</name>
        <dbReference type="ChEBI" id="CHEBI:57705"/>
    </ligand>
</feature>
<evidence type="ECO:0000256" key="7">
    <source>
        <dbReference type="ARBA" id="ARBA00022737"/>
    </source>
</evidence>
<evidence type="ECO:0000313" key="21">
    <source>
        <dbReference type="Proteomes" id="UP001602287"/>
    </source>
</evidence>
<dbReference type="InterPro" id="IPR038009">
    <property type="entry name" value="GlmU_C_LbH"/>
</dbReference>
<evidence type="ECO:0000313" key="20">
    <source>
        <dbReference type="EMBL" id="MFF5198218.1"/>
    </source>
</evidence>
<dbReference type="NCBIfam" id="NF010932">
    <property type="entry name" value="PRK14352.1"/>
    <property type="match status" value="1"/>
</dbReference>
<dbReference type="InterPro" id="IPR005882">
    <property type="entry name" value="Bifunctional_GlmU"/>
</dbReference>
<dbReference type="Proteomes" id="UP001602287">
    <property type="component" value="Unassembled WGS sequence"/>
</dbReference>
<dbReference type="EC" id="2.3.1.157" evidence="17"/>
<evidence type="ECO:0000256" key="3">
    <source>
        <dbReference type="ARBA" id="ARBA00022490"/>
    </source>
</evidence>
<keyword evidence="7 17" id="KW-0677">Repeat</keyword>
<dbReference type="HAMAP" id="MF_01631">
    <property type="entry name" value="GlmU"/>
    <property type="match status" value="1"/>
</dbReference>
<feature type="region of interest" description="Linker" evidence="17">
    <location>
        <begin position="238"/>
        <end position="258"/>
    </location>
</feature>
<evidence type="ECO:0000256" key="9">
    <source>
        <dbReference type="ARBA" id="ARBA00022960"/>
    </source>
</evidence>
<evidence type="ECO:0000256" key="8">
    <source>
        <dbReference type="ARBA" id="ARBA00022842"/>
    </source>
</evidence>
<dbReference type="CDD" id="cd03353">
    <property type="entry name" value="LbH_GlmU_C"/>
    <property type="match status" value="1"/>
</dbReference>
<evidence type="ECO:0000256" key="10">
    <source>
        <dbReference type="ARBA" id="ARBA00022984"/>
    </source>
</evidence>
<evidence type="ECO:0000256" key="14">
    <source>
        <dbReference type="ARBA" id="ARBA00048247"/>
    </source>
</evidence>
<evidence type="ECO:0000256" key="2">
    <source>
        <dbReference type="ARBA" id="ARBA00007947"/>
    </source>
</evidence>
<comment type="similarity">
    <text evidence="1 17">In the C-terminal section; belongs to the transferase hexapeptide repeat family.</text>
</comment>
<comment type="similarity">
    <text evidence="2 17">In the N-terminal section; belongs to the N-acetylglucosamine-1-phosphate uridyltransferase family.</text>
</comment>
<feature type="region of interest" description="N-acetyltransferase" evidence="17">
    <location>
        <begin position="259"/>
        <end position="512"/>
    </location>
</feature>
<dbReference type="EMBL" id="JBIAZM010000001">
    <property type="protein sequence ID" value="MFF5198218.1"/>
    <property type="molecule type" value="Genomic_DNA"/>
</dbReference>
<dbReference type="InterPro" id="IPR018357">
    <property type="entry name" value="Hexapep_transf_CS"/>
</dbReference>
<name>A0ABW6VKQ6_9ACTN</name>
<comment type="caution">
    <text evidence="17">Lacks conserved residue(s) required for the propagation of feature annotation.</text>
</comment>
<evidence type="ECO:0000256" key="15">
    <source>
        <dbReference type="ARBA" id="ARBA00048493"/>
    </source>
</evidence>
<comment type="cofactor">
    <cofactor evidence="17">
        <name>Mg(2+)</name>
        <dbReference type="ChEBI" id="CHEBI:18420"/>
    </cofactor>
    <text evidence="17">Binds 1 Mg(2+) ion per subunit.</text>
</comment>
<evidence type="ECO:0000256" key="13">
    <source>
        <dbReference type="ARBA" id="ARBA00023316"/>
    </source>
</evidence>
<evidence type="ECO:0000256" key="5">
    <source>
        <dbReference type="ARBA" id="ARBA00022695"/>
    </source>
</evidence>
<dbReference type="CDD" id="cd02540">
    <property type="entry name" value="GT2_GlmU_N_bac"/>
    <property type="match status" value="1"/>
</dbReference>
<evidence type="ECO:0000259" key="19">
    <source>
        <dbReference type="Pfam" id="PF12804"/>
    </source>
</evidence>
<feature type="binding site" evidence="17">
    <location>
        <position position="235"/>
    </location>
    <ligand>
        <name>UDP-N-acetyl-alpha-D-glucosamine</name>
        <dbReference type="ChEBI" id="CHEBI:57705"/>
    </ligand>
</feature>
<feature type="binding site" evidence="17">
    <location>
        <begin position="393"/>
        <end position="394"/>
    </location>
    <ligand>
        <name>acetyl-CoA</name>
        <dbReference type="ChEBI" id="CHEBI:57288"/>
    </ligand>
</feature>
<dbReference type="GO" id="GO:0003977">
    <property type="term" value="F:UDP-N-acetylglucosamine diphosphorylase activity"/>
    <property type="evidence" value="ECO:0007669"/>
    <property type="project" value="UniProtKB-EC"/>
</dbReference>
<keyword evidence="3 17" id="KW-0963">Cytoplasm</keyword>